<dbReference type="SUPFAM" id="SSF46785">
    <property type="entry name" value="Winged helix' DNA-binding domain"/>
    <property type="match status" value="1"/>
</dbReference>
<dbReference type="EMBL" id="QRMZ01000005">
    <property type="protein sequence ID" value="RHK07215.1"/>
    <property type="molecule type" value="Genomic_DNA"/>
</dbReference>
<evidence type="ECO:0000313" key="6">
    <source>
        <dbReference type="Proteomes" id="UP000286288"/>
    </source>
</evidence>
<evidence type="ECO:0000313" key="5">
    <source>
        <dbReference type="EMBL" id="RHK07215.1"/>
    </source>
</evidence>
<evidence type="ECO:0000256" key="3">
    <source>
        <dbReference type="ARBA" id="ARBA00023163"/>
    </source>
</evidence>
<dbReference type="InterPro" id="IPR000835">
    <property type="entry name" value="HTH_MarR-typ"/>
</dbReference>
<reference evidence="5 6" key="1">
    <citation type="submission" date="2018-08" db="EMBL/GenBank/DDBJ databases">
        <title>A genome reference for cultivated species of the human gut microbiota.</title>
        <authorList>
            <person name="Zou Y."/>
            <person name="Xue W."/>
            <person name="Luo G."/>
        </authorList>
    </citation>
    <scope>NUCLEOTIDE SEQUENCE [LARGE SCALE GENOMIC DNA]</scope>
    <source>
        <strain evidence="5 6">AF48-16</strain>
    </source>
</reference>
<name>A0A415EV82_ENTCA</name>
<dbReference type="AlphaFoldDB" id="A0A415EV82"/>
<dbReference type="PRINTS" id="PR00598">
    <property type="entry name" value="HTHMARR"/>
</dbReference>
<comment type="caution">
    <text evidence="5">The sequence shown here is derived from an EMBL/GenBank/DDBJ whole genome shotgun (WGS) entry which is preliminary data.</text>
</comment>
<feature type="domain" description="HTH marR-type" evidence="4">
    <location>
        <begin position="1"/>
        <end position="133"/>
    </location>
</feature>
<protein>
    <submittedName>
        <fullName evidence="5">MarR family transcriptional regulator</fullName>
    </submittedName>
</protein>
<keyword evidence="3" id="KW-0804">Transcription</keyword>
<evidence type="ECO:0000256" key="2">
    <source>
        <dbReference type="ARBA" id="ARBA00023125"/>
    </source>
</evidence>
<dbReference type="PROSITE" id="PS50995">
    <property type="entry name" value="HTH_MARR_2"/>
    <property type="match status" value="1"/>
</dbReference>
<accession>A0A415EV82</accession>
<dbReference type="Proteomes" id="UP000286288">
    <property type="component" value="Unassembled WGS sequence"/>
</dbReference>
<dbReference type="Gene3D" id="1.10.10.10">
    <property type="entry name" value="Winged helix-like DNA-binding domain superfamily/Winged helix DNA-binding domain"/>
    <property type="match status" value="1"/>
</dbReference>
<evidence type="ECO:0000259" key="4">
    <source>
        <dbReference type="PROSITE" id="PS50995"/>
    </source>
</evidence>
<keyword evidence="2" id="KW-0238">DNA-binding</keyword>
<keyword evidence="1" id="KW-0805">Transcription regulation</keyword>
<sequence>MEAIIRSINHIARLATLYREKELKKFGLGGMHHTYILNICRQPGISQEALAKKIFVNKSNVARQLTILEERGFVTRTSSPTDKRQLLVYPTEKALAVQPAIQQLLQSWNEQVVAGFSAAQQQQLIADLEIVKENSQRLLSKDEAME</sequence>
<organism evidence="5 6">
    <name type="scientific">Enterococcus casseliflavus</name>
    <name type="common">Enterococcus flavescens</name>
    <dbReference type="NCBI Taxonomy" id="37734"/>
    <lineage>
        <taxon>Bacteria</taxon>
        <taxon>Bacillati</taxon>
        <taxon>Bacillota</taxon>
        <taxon>Bacilli</taxon>
        <taxon>Lactobacillales</taxon>
        <taxon>Enterococcaceae</taxon>
        <taxon>Enterococcus</taxon>
    </lineage>
</organism>
<dbReference type="PANTHER" id="PTHR42756:SF1">
    <property type="entry name" value="TRANSCRIPTIONAL REPRESSOR OF EMRAB OPERON"/>
    <property type="match status" value="1"/>
</dbReference>
<dbReference type="PANTHER" id="PTHR42756">
    <property type="entry name" value="TRANSCRIPTIONAL REGULATOR, MARR"/>
    <property type="match status" value="1"/>
</dbReference>
<dbReference type="Pfam" id="PF12802">
    <property type="entry name" value="MarR_2"/>
    <property type="match status" value="1"/>
</dbReference>
<evidence type="ECO:0000256" key="1">
    <source>
        <dbReference type="ARBA" id="ARBA00023015"/>
    </source>
</evidence>
<dbReference type="InterPro" id="IPR036388">
    <property type="entry name" value="WH-like_DNA-bd_sf"/>
</dbReference>
<dbReference type="SMART" id="SM00347">
    <property type="entry name" value="HTH_MARR"/>
    <property type="match status" value="1"/>
</dbReference>
<dbReference type="PROSITE" id="PS01117">
    <property type="entry name" value="HTH_MARR_1"/>
    <property type="match status" value="1"/>
</dbReference>
<gene>
    <name evidence="5" type="ORF">DW084_04910</name>
</gene>
<proteinExistence type="predicted"/>
<dbReference type="GO" id="GO:0003677">
    <property type="term" value="F:DNA binding"/>
    <property type="evidence" value="ECO:0007669"/>
    <property type="project" value="UniProtKB-KW"/>
</dbReference>
<dbReference type="GO" id="GO:0003700">
    <property type="term" value="F:DNA-binding transcription factor activity"/>
    <property type="evidence" value="ECO:0007669"/>
    <property type="project" value="InterPro"/>
</dbReference>
<dbReference type="InterPro" id="IPR023187">
    <property type="entry name" value="Tscrpt_reg_MarR-type_CS"/>
</dbReference>
<dbReference type="InterPro" id="IPR036390">
    <property type="entry name" value="WH_DNA-bd_sf"/>
</dbReference>